<name>A0A380NYB6_WEIVI</name>
<reference evidence="1 2" key="1">
    <citation type="submission" date="2018-06" db="EMBL/GenBank/DDBJ databases">
        <authorList>
            <consortium name="Pathogen Informatics"/>
            <person name="Doyle S."/>
        </authorList>
    </citation>
    <scope>NUCLEOTIDE SEQUENCE [LARGE SCALE GENOMIC DNA]</scope>
    <source>
        <strain evidence="1 2">NCTC13645</strain>
    </source>
</reference>
<gene>
    <name evidence="1" type="ORF">NCTC13645_00134</name>
</gene>
<dbReference type="Proteomes" id="UP000254621">
    <property type="component" value="Unassembled WGS sequence"/>
</dbReference>
<dbReference type="EMBL" id="UHIV01000001">
    <property type="protein sequence ID" value="SUP52260.1"/>
    <property type="molecule type" value="Genomic_DNA"/>
</dbReference>
<organism evidence="1 2">
    <name type="scientific">Weissella viridescens</name>
    <name type="common">Lactobacillus viridescens</name>
    <dbReference type="NCBI Taxonomy" id="1629"/>
    <lineage>
        <taxon>Bacteria</taxon>
        <taxon>Bacillati</taxon>
        <taxon>Bacillota</taxon>
        <taxon>Bacilli</taxon>
        <taxon>Lactobacillales</taxon>
        <taxon>Lactobacillaceae</taxon>
        <taxon>Weissella</taxon>
    </lineage>
</organism>
<accession>A0A380NYB6</accession>
<protein>
    <submittedName>
        <fullName evidence="1">Uncharacterized protein</fullName>
    </submittedName>
</protein>
<evidence type="ECO:0000313" key="2">
    <source>
        <dbReference type="Proteomes" id="UP000254621"/>
    </source>
</evidence>
<sequence length="53" mass="6051">MTTVYDRFKEFAFKIGELDGSDTPRIEALKKVMDNVGERSFQITYLVQSGQSC</sequence>
<proteinExistence type="predicted"/>
<dbReference type="AlphaFoldDB" id="A0A380NYB6"/>
<evidence type="ECO:0000313" key="1">
    <source>
        <dbReference type="EMBL" id="SUP52260.1"/>
    </source>
</evidence>